<dbReference type="SUPFAM" id="SSF161098">
    <property type="entry name" value="MetI-like"/>
    <property type="match status" value="1"/>
</dbReference>
<reference evidence="9 10" key="1">
    <citation type="journal article" date="2015" name="Antonie Van Leeuwenhoek">
        <title>Oceanobacillus bengalensis sp. nov., a bacterium isolated from seawater of the Bay of Bengal.</title>
        <authorList>
            <person name="Yongchang O."/>
            <person name="Xiang W."/>
            <person name="Wang G."/>
        </authorList>
    </citation>
    <scope>NUCLEOTIDE SEQUENCE [LARGE SCALE GENOMIC DNA]</scope>
    <source>
        <strain evidence="9 10">MCCC 1K00260</strain>
    </source>
</reference>
<dbReference type="Gene3D" id="1.10.3720.10">
    <property type="entry name" value="MetI-like"/>
    <property type="match status" value="1"/>
</dbReference>
<dbReference type="Pfam" id="PF00528">
    <property type="entry name" value="BPD_transp_1"/>
    <property type="match status" value="1"/>
</dbReference>
<keyword evidence="4 7" id="KW-0812">Transmembrane</keyword>
<comment type="subcellular location">
    <subcellularLocation>
        <location evidence="1 7">Cell membrane</location>
        <topology evidence="1 7">Multi-pass membrane protein</topology>
    </subcellularLocation>
</comment>
<keyword evidence="2 7" id="KW-0813">Transport</keyword>
<evidence type="ECO:0000256" key="5">
    <source>
        <dbReference type="ARBA" id="ARBA00022989"/>
    </source>
</evidence>
<dbReference type="CDD" id="cd06261">
    <property type="entry name" value="TM_PBP2"/>
    <property type="match status" value="1"/>
</dbReference>
<comment type="caution">
    <text evidence="9">The sequence shown here is derived from an EMBL/GenBank/DDBJ whole genome shotgun (WGS) entry which is preliminary data.</text>
</comment>
<evidence type="ECO:0000259" key="8">
    <source>
        <dbReference type="PROSITE" id="PS50928"/>
    </source>
</evidence>
<dbReference type="PROSITE" id="PS50928">
    <property type="entry name" value="ABC_TM1"/>
    <property type="match status" value="1"/>
</dbReference>
<evidence type="ECO:0000256" key="2">
    <source>
        <dbReference type="ARBA" id="ARBA00022448"/>
    </source>
</evidence>
<keyword evidence="10" id="KW-1185">Reference proteome</keyword>
<feature type="transmembrane region" description="Helical" evidence="7">
    <location>
        <begin position="135"/>
        <end position="155"/>
    </location>
</feature>
<keyword evidence="6 7" id="KW-0472">Membrane</keyword>
<evidence type="ECO:0000313" key="9">
    <source>
        <dbReference type="EMBL" id="RKQ16554.1"/>
    </source>
</evidence>
<comment type="similarity">
    <text evidence="7">Belongs to the binding-protein-dependent transport system permease family.</text>
</comment>
<dbReference type="InterPro" id="IPR000515">
    <property type="entry name" value="MetI-like"/>
</dbReference>
<dbReference type="GO" id="GO:0005886">
    <property type="term" value="C:plasma membrane"/>
    <property type="evidence" value="ECO:0007669"/>
    <property type="project" value="UniProtKB-SubCell"/>
</dbReference>
<gene>
    <name evidence="9" type="ORF">D8M05_06665</name>
</gene>
<organism evidence="9 10">
    <name type="scientific">Oceanobacillus bengalensis</name>
    <dbReference type="NCBI Taxonomy" id="1435466"/>
    <lineage>
        <taxon>Bacteria</taxon>
        <taxon>Bacillati</taxon>
        <taxon>Bacillota</taxon>
        <taxon>Bacilli</taxon>
        <taxon>Bacillales</taxon>
        <taxon>Bacillaceae</taxon>
        <taxon>Oceanobacillus</taxon>
    </lineage>
</organism>
<feature type="transmembrane region" description="Helical" evidence="7">
    <location>
        <begin position="100"/>
        <end position="123"/>
    </location>
</feature>
<evidence type="ECO:0000256" key="3">
    <source>
        <dbReference type="ARBA" id="ARBA00022475"/>
    </source>
</evidence>
<evidence type="ECO:0000256" key="1">
    <source>
        <dbReference type="ARBA" id="ARBA00004651"/>
    </source>
</evidence>
<name>A0A494Z1Z1_9BACI</name>
<keyword evidence="3" id="KW-1003">Cell membrane</keyword>
<protein>
    <submittedName>
        <fullName evidence="9">ABC transporter permease</fullName>
    </submittedName>
</protein>
<evidence type="ECO:0000256" key="7">
    <source>
        <dbReference type="RuleBase" id="RU363032"/>
    </source>
</evidence>
<dbReference type="PANTHER" id="PTHR43163">
    <property type="entry name" value="DIPEPTIDE TRANSPORT SYSTEM PERMEASE PROTEIN DPPB-RELATED"/>
    <property type="match status" value="1"/>
</dbReference>
<accession>A0A494Z1Z1</accession>
<feature type="transmembrane region" description="Helical" evidence="7">
    <location>
        <begin position="175"/>
        <end position="193"/>
    </location>
</feature>
<proteinExistence type="inferred from homology"/>
<dbReference type="GO" id="GO:0055085">
    <property type="term" value="P:transmembrane transport"/>
    <property type="evidence" value="ECO:0007669"/>
    <property type="project" value="InterPro"/>
</dbReference>
<evidence type="ECO:0000256" key="4">
    <source>
        <dbReference type="ARBA" id="ARBA00022692"/>
    </source>
</evidence>
<keyword evidence="5 7" id="KW-1133">Transmembrane helix</keyword>
<dbReference type="OrthoDB" id="9773683at2"/>
<dbReference type="Proteomes" id="UP000281813">
    <property type="component" value="Unassembled WGS sequence"/>
</dbReference>
<feature type="transmembrane region" description="Helical" evidence="7">
    <location>
        <begin position="274"/>
        <end position="300"/>
    </location>
</feature>
<dbReference type="InterPro" id="IPR045621">
    <property type="entry name" value="BPD_transp_1_N"/>
</dbReference>
<feature type="transmembrane region" description="Helical" evidence="7">
    <location>
        <begin position="5"/>
        <end position="27"/>
    </location>
</feature>
<dbReference type="RefSeq" id="WP_121129915.1">
    <property type="nucleotide sequence ID" value="NZ_JBHUFK010000003.1"/>
</dbReference>
<dbReference type="EMBL" id="RBZO01000008">
    <property type="protein sequence ID" value="RKQ16554.1"/>
    <property type="molecule type" value="Genomic_DNA"/>
</dbReference>
<feature type="transmembrane region" description="Helical" evidence="7">
    <location>
        <begin position="230"/>
        <end position="254"/>
    </location>
</feature>
<evidence type="ECO:0000313" key="10">
    <source>
        <dbReference type="Proteomes" id="UP000281813"/>
    </source>
</evidence>
<feature type="domain" description="ABC transmembrane type-1" evidence="8">
    <location>
        <begin position="96"/>
        <end position="297"/>
    </location>
</feature>
<dbReference type="PANTHER" id="PTHR43163:SF6">
    <property type="entry name" value="DIPEPTIDE TRANSPORT SYSTEM PERMEASE PROTEIN DPPB-RELATED"/>
    <property type="match status" value="1"/>
</dbReference>
<dbReference type="AlphaFoldDB" id="A0A494Z1Z1"/>
<sequence length="310" mass="34868">MKKFILVRLVNILITLFLIATLTFFLMKTLPGSPFDEEKLMNLSEELRMEFYAKYGLDEPLHIQYFKYMGDLVQGDLGLSYYYKEQPVSSLIMDRLAPSALIGLQAVVLGLSIGIILGMVAAFRHNTGWDYFTMIIAVLGVSVPNFVLAAFFQFYIGLKWGILPVAYWESYDHSILPTIALAVGVIAQIARFMRNEMLEVLQQDYIITAQSKGLGDWVVLIRHAIRNAMIPIVTILGPVVVSLLTGSLVIENIFSIPGIGSLFVDSIKMNDYTTIMGLTLFYSAFFILTMLIVDILYGIIDPRIRVHGKE</sequence>
<evidence type="ECO:0000256" key="6">
    <source>
        <dbReference type="ARBA" id="ARBA00023136"/>
    </source>
</evidence>
<dbReference type="InterPro" id="IPR035906">
    <property type="entry name" value="MetI-like_sf"/>
</dbReference>
<dbReference type="Pfam" id="PF19300">
    <property type="entry name" value="BPD_transp_1_N"/>
    <property type="match status" value="1"/>
</dbReference>